<sequence length="860" mass="98736">MQLVRTGSFSRNSSETSDKTKCDTAFTQGLGSTFQLGSDYERKKHKLLQELQLDYKDYVAKKNNLKTHEPDSHQQGLSLPINERASIKERLREERNKEYNLFLQERAQKRGLKRGTPPVTSKLEHLQALDAANKTSQSPPLPFLNTQTSVLPPRQERPACRRDAATLTEAGNDGGGAWNLDPRRRRRWRIPKPRELHSSEGEPCTDEEEDFGFRHRRRRDGHPREPQPRDEKGTQKRRVDRAFWDTKEPEAPVLPDQDDKDGLWKSDSKHIPDSMRTAARSPAATCKDKAESATGLMIGATEEQTITQMRKEQYKQELLRQIAEQQRNKIKEKKLELKVAATGATDPEKQPDRIKQFRTAYQQYENLRQDAPHKSGADLEAVGKDPNPRLKGEIHHRAPGGSSQVDFNTTLSQLPGWTGPGPGMGAEHDVPPFDYFTEDYHRNFARTPGGVALPRNASVAPPMLPNIYKTPQESAHHYYRTRNPLESQDNLHDGPQHFGNFETPPQWTSPVRANKGSPFAAEGLHADKQRRESVLRYQEALKQQIQEREERKRREKEEKERSDAKSEAEMMTYDPWGRSGGGAPIKDQHGNLVSDLKQMHIINKNRLLSPRAGAASPFQLPGSCHQSPQQPPLTQDRYKEELKQQIEENRRKRAEERERQTLAAEEEEKRLAKERARMLQQYEEEQRKQREAHSYAKKKRQVHEALMQPTEEVKNRKQKNQTVPHSAKEREEKTSQLTYQREPSPPIPTLQKKHKNPAASKPPSVERSVSAPHVQPVPRHLPTLREDQREVIKGLSALRDYLQKEQRRLERTGHSHLGRRRLRAFEAANKESVQPLPRSPSVNAEKQNNRLQNGGTETGK</sequence>
<feature type="compositionally biased region" description="Basic and acidic residues" evidence="1">
    <location>
        <begin position="222"/>
        <end position="234"/>
    </location>
</feature>
<dbReference type="PANTHER" id="PTHR21616">
    <property type="entry name" value="CENTROSOME SPINDLE POLE ASSOCIATED PROTEIN"/>
    <property type="match status" value="1"/>
</dbReference>
<feature type="region of interest" description="Disordered" evidence="1">
    <location>
        <begin position="133"/>
        <end position="161"/>
    </location>
</feature>
<feature type="compositionally biased region" description="Basic and acidic residues" evidence="1">
    <location>
        <begin position="667"/>
        <end position="677"/>
    </location>
</feature>
<feature type="compositionally biased region" description="Polar residues" evidence="1">
    <location>
        <begin position="401"/>
        <end position="415"/>
    </location>
</feature>
<feature type="compositionally biased region" description="Polar residues" evidence="1">
    <location>
        <begin position="840"/>
        <end position="860"/>
    </location>
</feature>
<feature type="compositionally biased region" description="Basic and acidic residues" evidence="1">
    <location>
        <begin position="636"/>
        <end position="660"/>
    </location>
</feature>
<organism evidence="2 3">
    <name type="scientific">Kryptolebias marmoratus</name>
    <name type="common">Mangrove killifish</name>
    <name type="synonym">Rivulus marmoratus</name>
    <dbReference type="NCBI Taxonomy" id="37003"/>
    <lineage>
        <taxon>Eukaryota</taxon>
        <taxon>Metazoa</taxon>
        <taxon>Chordata</taxon>
        <taxon>Craniata</taxon>
        <taxon>Vertebrata</taxon>
        <taxon>Euteleostomi</taxon>
        <taxon>Actinopterygii</taxon>
        <taxon>Neopterygii</taxon>
        <taxon>Teleostei</taxon>
        <taxon>Neoteleostei</taxon>
        <taxon>Acanthomorphata</taxon>
        <taxon>Ovalentaria</taxon>
        <taxon>Atherinomorphae</taxon>
        <taxon>Cyprinodontiformes</taxon>
        <taxon>Rivulidae</taxon>
        <taxon>Kryptolebias</taxon>
    </lineage>
</organism>
<accession>A0A3Q3FBC0</accession>
<feature type="region of interest" description="Disordered" evidence="1">
    <location>
        <begin position="612"/>
        <end position="787"/>
    </location>
</feature>
<feature type="region of interest" description="Disordered" evidence="1">
    <location>
        <begin position="368"/>
        <end position="430"/>
    </location>
</feature>
<keyword evidence="3" id="KW-1185">Reference proteome</keyword>
<feature type="compositionally biased region" description="Polar residues" evidence="1">
    <location>
        <begin position="1"/>
        <end position="15"/>
    </location>
</feature>
<feature type="compositionally biased region" description="Basic and acidic residues" evidence="1">
    <location>
        <begin position="368"/>
        <end position="396"/>
    </location>
</feature>
<evidence type="ECO:0000256" key="1">
    <source>
        <dbReference type="SAM" id="MobiDB-lite"/>
    </source>
</evidence>
<dbReference type="GeneTree" id="ENSGT00390000015084"/>
<feature type="compositionally biased region" description="Basic and acidic residues" evidence="1">
    <location>
        <begin position="524"/>
        <end position="534"/>
    </location>
</feature>
<feature type="compositionally biased region" description="Basic and acidic residues" evidence="1">
    <location>
        <begin position="684"/>
        <end position="694"/>
    </location>
</feature>
<feature type="compositionally biased region" description="Polar residues" evidence="1">
    <location>
        <begin position="133"/>
        <end position="150"/>
    </location>
</feature>
<feature type="compositionally biased region" description="Basic and acidic residues" evidence="1">
    <location>
        <begin position="260"/>
        <end position="273"/>
    </location>
</feature>
<reference evidence="2" key="1">
    <citation type="submission" date="2025-08" db="UniProtKB">
        <authorList>
            <consortium name="Ensembl"/>
        </authorList>
    </citation>
    <scope>IDENTIFICATION</scope>
</reference>
<dbReference type="Ensembl" id="ENSKMAT00000010824.1">
    <property type="protein sequence ID" value="ENSKMAP00000010662.1"/>
    <property type="gene ID" value="ENSKMAG00000007999.1"/>
</dbReference>
<evidence type="ECO:0000313" key="2">
    <source>
        <dbReference type="Ensembl" id="ENSKMAP00000010662.1"/>
    </source>
</evidence>
<proteinExistence type="predicted"/>
<dbReference type="STRING" id="37003.ENSKMAP00000010662"/>
<dbReference type="GO" id="GO:0000922">
    <property type="term" value="C:spindle pole"/>
    <property type="evidence" value="ECO:0007669"/>
    <property type="project" value="InterPro"/>
</dbReference>
<dbReference type="Proteomes" id="UP000264800">
    <property type="component" value="Unplaced"/>
</dbReference>
<dbReference type="PANTHER" id="PTHR21616:SF2">
    <property type="entry name" value="CENTROSOME AND SPINDLE POLE-ASSOCIATED PROTEIN 1"/>
    <property type="match status" value="1"/>
</dbReference>
<feature type="region of interest" description="Disordered" evidence="1">
    <location>
        <begin position="485"/>
        <end position="591"/>
    </location>
</feature>
<feature type="region of interest" description="Disordered" evidence="1">
    <location>
        <begin position="806"/>
        <end position="860"/>
    </location>
</feature>
<dbReference type="InterPro" id="IPR026708">
    <property type="entry name" value="CSPP1"/>
</dbReference>
<feature type="compositionally biased region" description="Basic and acidic residues" evidence="1">
    <location>
        <begin position="545"/>
        <end position="568"/>
    </location>
</feature>
<feature type="region of interest" description="Disordered" evidence="1">
    <location>
        <begin position="191"/>
        <end position="286"/>
    </location>
</feature>
<dbReference type="AlphaFoldDB" id="A0A3Q3FBC0"/>
<feature type="region of interest" description="Disordered" evidence="1">
    <location>
        <begin position="1"/>
        <end position="21"/>
    </location>
</feature>
<protein>
    <submittedName>
        <fullName evidence="2">Centrosome and spindle pole associated protein 1</fullName>
    </submittedName>
</protein>
<dbReference type="OMA" id="APIRDKH"/>
<feature type="compositionally biased region" description="Basic and acidic residues" evidence="1">
    <location>
        <begin position="240"/>
        <end position="250"/>
    </location>
</feature>
<dbReference type="GO" id="GO:0032467">
    <property type="term" value="P:positive regulation of cytokinesis"/>
    <property type="evidence" value="ECO:0007669"/>
    <property type="project" value="InterPro"/>
</dbReference>
<dbReference type="GO" id="GO:0005874">
    <property type="term" value="C:microtubule"/>
    <property type="evidence" value="ECO:0007669"/>
    <property type="project" value="InterPro"/>
</dbReference>
<name>A0A3Q3FBC0_KRYMA</name>
<reference evidence="2" key="2">
    <citation type="submission" date="2025-09" db="UniProtKB">
        <authorList>
            <consortium name="Ensembl"/>
        </authorList>
    </citation>
    <scope>IDENTIFICATION</scope>
</reference>
<evidence type="ECO:0000313" key="3">
    <source>
        <dbReference type="Proteomes" id="UP000264800"/>
    </source>
</evidence>
<dbReference type="GO" id="GO:0005813">
    <property type="term" value="C:centrosome"/>
    <property type="evidence" value="ECO:0007669"/>
    <property type="project" value="InterPro"/>
</dbReference>